<dbReference type="InterPro" id="IPR036291">
    <property type="entry name" value="NAD(P)-bd_dom_sf"/>
</dbReference>
<sequence>MQIVTGAALGMGEAAARKGAKVTLAHIQDEKGERVANAVTEADGKAVKRWRCAS</sequence>
<organism evidence="1">
    <name type="scientific">marine sediment metagenome</name>
    <dbReference type="NCBI Taxonomy" id="412755"/>
    <lineage>
        <taxon>unclassified sequences</taxon>
        <taxon>metagenomes</taxon>
        <taxon>ecological metagenomes</taxon>
    </lineage>
</organism>
<dbReference type="EMBL" id="LAZR01001023">
    <property type="protein sequence ID" value="KKN52350.1"/>
    <property type="molecule type" value="Genomic_DNA"/>
</dbReference>
<dbReference type="AlphaFoldDB" id="A0A0F9R748"/>
<comment type="caution">
    <text evidence="1">The sequence shown here is derived from an EMBL/GenBank/DDBJ whole genome shotgun (WGS) entry which is preliminary data.</text>
</comment>
<name>A0A0F9R748_9ZZZZ</name>
<accession>A0A0F9R748</accession>
<evidence type="ECO:0008006" key="2">
    <source>
        <dbReference type="Google" id="ProtNLM"/>
    </source>
</evidence>
<reference evidence="1" key="1">
    <citation type="journal article" date="2015" name="Nature">
        <title>Complex archaea that bridge the gap between prokaryotes and eukaryotes.</title>
        <authorList>
            <person name="Spang A."/>
            <person name="Saw J.H."/>
            <person name="Jorgensen S.L."/>
            <person name="Zaremba-Niedzwiedzka K."/>
            <person name="Martijn J."/>
            <person name="Lind A.E."/>
            <person name="van Eijk R."/>
            <person name="Schleper C."/>
            <person name="Guy L."/>
            <person name="Ettema T.J."/>
        </authorList>
    </citation>
    <scope>NUCLEOTIDE SEQUENCE</scope>
</reference>
<proteinExistence type="predicted"/>
<gene>
    <name evidence="1" type="ORF">LCGC14_0613620</name>
</gene>
<evidence type="ECO:0000313" key="1">
    <source>
        <dbReference type="EMBL" id="KKN52350.1"/>
    </source>
</evidence>
<protein>
    <recommendedName>
        <fullName evidence="2">Short-chain dehydrogenase/reductase SDR</fullName>
    </recommendedName>
</protein>
<dbReference type="SUPFAM" id="SSF51735">
    <property type="entry name" value="NAD(P)-binding Rossmann-fold domains"/>
    <property type="match status" value="1"/>
</dbReference>